<evidence type="ECO:0000256" key="1">
    <source>
        <dbReference type="SAM" id="MobiDB-lite"/>
    </source>
</evidence>
<feature type="region of interest" description="Disordered" evidence="1">
    <location>
        <begin position="15"/>
        <end position="42"/>
    </location>
</feature>
<protein>
    <submittedName>
        <fullName evidence="2">Uncharacterized protein</fullName>
    </submittedName>
</protein>
<comment type="caution">
    <text evidence="2">The sequence shown here is derived from an EMBL/GenBank/DDBJ whole genome shotgun (WGS) entry which is preliminary data.</text>
</comment>
<feature type="region of interest" description="Disordered" evidence="1">
    <location>
        <begin position="89"/>
        <end position="133"/>
    </location>
</feature>
<dbReference type="EMBL" id="WHVB01000001">
    <property type="protein sequence ID" value="KAF8487423.1"/>
    <property type="molecule type" value="Genomic_DNA"/>
</dbReference>
<feature type="compositionally biased region" description="Polar residues" evidence="1">
    <location>
        <begin position="20"/>
        <end position="42"/>
    </location>
</feature>
<evidence type="ECO:0000313" key="2">
    <source>
        <dbReference type="EMBL" id="KAF8487423.1"/>
    </source>
</evidence>
<gene>
    <name evidence="2" type="ORF">DFH94DRAFT_678447</name>
</gene>
<reference evidence="2" key="1">
    <citation type="submission" date="2019-10" db="EMBL/GenBank/DDBJ databases">
        <authorList>
            <consortium name="DOE Joint Genome Institute"/>
            <person name="Kuo A."/>
            <person name="Miyauchi S."/>
            <person name="Kiss E."/>
            <person name="Drula E."/>
            <person name="Kohler A."/>
            <person name="Sanchez-Garcia M."/>
            <person name="Andreopoulos B."/>
            <person name="Barry K.W."/>
            <person name="Bonito G."/>
            <person name="Buee M."/>
            <person name="Carver A."/>
            <person name="Chen C."/>
            <person name="Cichocki N."/>
            <person name="Clum A."/>
            <person name="Culley D."/>
            <person name="Crous P.W."/>
            <person name="Fauchery L."/>
            <person name="Girlanda M."/>
            <person name="Hayes R."/>
            <person name="Keri Z."/>
            <person name="LaButti K."/>
            <person name="Lipzen A."/>
            <person name="Lombard V."/>
            <person name="Magnuson J."/>
            <person name="Maillard F."/>
            <person name="Morin E."/>
            <person name="Murat C."/>
            <person name="Nolan M."/>
            <person name="Ohm R."/>
            <person name="Pangilinan J."/>
            <person name="Pereira M."/>
            <person name="Perotto S."/>
            <person name="Peter M."/>
            <person name="Riley R."/>
            <person name="Sitrit Y."/>
            <person name="Stielow B."/>
            <person name="Szollosi G."/>
            <person name="Zifcakova L."/>
            <person name="Stursova M."/>
            <person name="Spatafora J.W."/>
            <person name="Tedersoo L."/>
            <person name="Vaario L.-M."/>
            <person name="Yamada A."/>
            <person name="Yan M."/>
            <person name="Wang P."/>
            <person name="Xu J."/>
            <person name="Bruns T."/>
            <person name="Baldrian P."/>
            <person name="Vilgalys R."/>
            <person name="Henrissat B."/>
            <person name="Grigoriev I.V."/>
            <person name="Hibbett D."/>
            <person name="Nagy L.G."/>
            <person name="Martin F.M."/>
        </authorList>
    </citation>
    <scope>NUCLEOTIDE SEQUENCE</scope>
    <source>
        <strain evidence="2">Prilba</strain>
    </source>
</reference>
<dbReference type="Proteomes" id="UP000759537">
    <property type="component" value="Unassembled WGS sequence"/>
</dbReference>
<dbReference type="AlphaFoldDB" id="A0A9P5N6D2"/>
<accession>A0A9P5N6D2</accession>
<name>A0A9P5N6D2_9AGAM</name>
<dbReference type="OrthoDB" id="422362at2759"/>
<keyword evidence="3" id="KW-1185">Reference proteome</keyword>
<feature type="compositionally biased region" description="Low complexity" evidence="1">
    <location>
        <begin position="94"/>
        <end position="116"/>
    </location>
</feature>
<sequence length="437" mass="48541">MSKFHTMALKVEDGSPSPFAYTSSVTLGDHPSTSPSNVYMSSPTLSRLKTCDYPVSVDKVRPSPVPSDDVKMGSQVKKHEMFTRCLPDAEDFIPTKSEPSASTPSTSPKPESTPPAQRKPLRKGPQLIGNPTAREEVMRTFIDTRKPISILDPEWRGIGTDLYCPDGEKGVWASGGGGHAEGNVHFGDVVSNPSFIKRMREYVEEGVEYLYFMMLQKDEVARPDRHFFKSCDQEGRGTNLQQRRSLRKDEELTFNFNVYRYGTTVMTRSRVSVGEDKEDADRYNRNGWPLSTVDVVAELNIADEKKQTFTANSQAPGTQGDTKGFSLVTNIMDDYDKDLKILTLPLILRYKFENSKVSYLFRDVRSQTTSCSRRPLKTEIEQAARFASRALERSKAEMAAIIAAAAAAQKAAEECALVEAAAAAAEEPTKETDADGR</sequence>
<proteinExistence type="predicted"/>
<evidence type="ECO:0000313" key="3">
    <source>
        <dbReference type="Proteomes" id="UP000759537"/>
    </source>
</evidence>
<organism evidence="2 3">
    <name type="scientific">Russula ochroleuca</name>
    <dbReference type="NCBI Taxonomy" id="152965"/>
    <lineage>
        <taxon>Eukaryota</taxon>
        <taxon>Fungi</taxon>
        <taxon>Dikarya</taxon>
        <taxon>Basidiomycota</taxon>
        <taxon>Agaricomycotina</taxon>
        <taxon>Agaricomycetes</taxon>
        <taxon>Russulales</taxon>
        <taxon>Russulaceae</taxon>
        <taxon>Russula</taxon>
    </lineage>
</organism>
<reference evidence="2" key="2">
    <citation type="journal article" date="2020" name="Nat. Commun.">
        <title>Large-scale genome sequencing of mycorrhizal fungi provides insights into the early evolution of symbiotic traits.</title>
        <authorList>
            <person name="Miyauchi S."/>
            <person name="Kiss E."/>
            <person name="Kuo A."/>
            <person name="Drula E."/>
            <person name="Kohler A."/>
            <person name="Sanchez-Garcia M."/>
            <person name="Morin E."/>
            <person name="Andreopoulos B."/>
            <person name="Barry K.W."/>
            <person name="Bonito G."/>
            <person name="Buee M."/>
            <person name="Carver A."/>
            <person name="Chen C."/>
            <person name="Cichocki N."/>
            <person name="Clum A."/>
            <person name="Culley D."/>
            <person name="Crous P.W."/>
            <person name="Fauchery L."/>
            <person name="Girlanda M."/>
            <person name="Hayes R.D."/>
            <person name="Keri Z."/>
            <person name="LaButti K."/>
            <person name="Lipzen A."/>
            <person name="Lombard V."/>
            <person name="Magnuson J."/>
            <person name="Maillard F."/>
            <person name="Murat C."/>
            <person name="Nolan M."/>
            <person name="Ohm R.A."/>
            <person name="Pangilinan J."/>
            <person name="Pereira M.F."/>
            <person name="Perotto S."/>
            <person name="Peter M."/>
            <person name="Pfister S."/>
            <person name="Riley R."/>
            <person name="Sitrit Y."/>
            <person name="Stielow J.B."/>
            <person name="Szollosi G."/>
            <person name="Zifcakova L."/>
            <person name="Stursova M."/>
            <person name="Spatafora J.W."/>
            <person name="Tedersoo L."/>
            <person name="Vaario L.M."/>
            <person name="Yamada A."/>
            <person name="Yan M."/>
            <person name="Wang P."/>
            <person name="Xu J."/>
            <person name="Bruns T."/>
            <person name="Baldrian P."/>
            <person name="Vilgalys R."/>
            <person name="Dunand C."/>
            <person name="Henrissat B."/>
            <person name="Grigoriev I.V."/>
            <person name="Hibbett D."/>
            <person name="Nagy L.G."/>
            <person name="Martin F.M."/>
        </authorList>
    </citation>
    <scope>NUCLEOTIDE SEQUENCE</scope>
    <source>
        <strain evidence="2">Prilba</strain>
    </source>
</reference>